<evidence type="ECO:0000256" key="1">
    <source>
        <dbReference type="SAM" id="Phobius"/>
    </source>
</evidence>
<feature type="transmembrane region" description="Helical" evidence="1">
    <location>
        <begin position="100"/>
        <end position="122"/>
    </location>
</feature>
<protein>
    <submittedName>
        <fullName evidence="2">Uncharacterized protein</fullName>
    </submittedName>
</protein>
<accession>A0ABW4M284</accession>
<organism evidence="2 3">
    <name type="scientific">Rhizobium helianthi</name>
    <dbReference type="NCBI Taxonomy" id="1132695"/>
    <lineage>
        <taxon>Bacteria</taxon>
        <taxon>Pseudomonadati</taxon>
        <taxon>Pseudomonadota</taxon>
        <taxon>Alphaproteobacteria</taxon>
        <taxon>Hyphomicrobiales</taxon>
        <taxon>Rhizobiaceae</taxon>
        <taxon>Rhizobium/Agrobacterium group</taxon>
        <taxon>Rhizobium</taxon>
    </lineage>
</organism>
<evidence type="ECO:0000313" key="3">
    <source>
        <dbReference type="Proteomes" id="UP001597322"/>
    </source>
</evidence>
<dbReference type="EMBL" id="JBHUEQ010000007">
    <property type="protein sequence ID" value="MFD1745019.1"/>
    <property type="molecule type" value="Genomic_DNA"/>
</dbReference>
<keyword evidence="3" id="KW-1185">Reference proteome</keyword>
<name>A0ABW4M284_9HYPH</name>
<proteinExistence type="predicted"/>
<feature type="transmembrane region" description="Helical" evidence="1">
    <location>
        <begin position="70"/>
        <end position="94"/>
    </location>
</feature>
<evidence type="ECO:0000313" key="2">
    <source>
        <dbReference type="EMBL" id="MFD1745019.1"/>
    </source>
</evidence>
<reference evidence="3" key="1">
    <citation type="journal article" date="2019" name="Int. J. Syst. Evol. Microbiol.">
        <title>The Global Catalogue of Microorganisms (GCM) 10K type strain sequencing project: providing services to taxonomists for standard genome sequencing and annotation.</title>
        <authorList>
            <consortium name="The Broad Institute Genomics Platform"/>
            <consortium name="The Broad Institute Genome Sequencing Center for Infectious Disease"/>
            <person name="Wu L."/>
            <person name="Ma J."/>
        </authorList>
    </citation>
    <scope>NUCLEOTIDE SEQUENCE [LARGE SCALE GENOMIC DNA]</scope>
    <source>
        <strain evidence="3">CG52</strain>
    </source>
</reference>
<keyword evidence="1" id="KW-0812">Transmembrane</keyword>
<sequence>MKVYSFSKTALLDAWDHARSEAVSALETLVSARNDVLQAVIAPDREAAVLLCEGELTAWRHEKTALKADVLFWGAGLAIVSLLLLGAVLGSIYFRAPLMTIILAVFCLPTAAAGFISAQYVVDSAKRVRELLVRGYARGARGILTNSGYSLWGFGQTGLYVVHNPREEGSLPSISVYNYDDLRAPRMEHDSDQIAVELEFTNGSLAGVMLFPGNSACQAEQIIRLLDRNKLDQIHRLPNYSSYIVR</sequence>
<dbReference type="Proteomes" id="UP001597322">
    <property type="component" value="Unassembled WGS sequence"/>
</dbReference>
<dbReference type="RefSeq" id="WP_377397887.1">
    <property type="nucleotide sequence ID" value="NZ_JBHUEQ010000007.1"/>
</dbReference>
<comment type="caution">
    <text evidence="2">The sequence shown here is derived from an EMBL/GenBank/DDBJ whole genome shotgun (WGS) entry which is preliminary data.</text>
</comment>
<keyword evidence="1" id="KW-0472">Membrane</keyword>
<keyword evidence="1" id="KW-1133">Transmembrane helix</keyword>
<gene>
    <name evidence="2" type="ORF">ACFSE1_06030</name>
</gene>